<accession>A0ABQ8SPS2</accession>
<keyword evidence="2" id="KW-1185">Reference proteome</keyword>
<organism evidence="1 2">
    <name type="scientific">Periplaneta americana</name>
    <name type="common">American cockroach</name>
    <name type="synonym">Blatta americana</name>
    <dbReference type="NCBI Taxonomy" id="6978"/>
    <lineage>
        <taxon>Eukaryota</taxon>
        <taxon>Metazoa</taxon>
        <taxon>Ecdysozoa</taxon>
        <taxon>Arthropoda</taxon>
        <taxon>Hexapoda</taxon>
        <taxon>Insecta</taxon>
        <taxon>Pterygota</taxon>
        <taxon>Neoptera</taxon>
        <taxon>Polyneoptera</taxon>
        <taxon>Dictyoptera</taxon>
        <taxon>Blattodea</taxon>
        <taxon>Blattoidea</taxon>
        <taxon>Blattidae</taxon>
        <taxon>Blattinae</taxon>
        <taxon>Periplaneta</taxon>
    </lineage>
</organism>
<sequence>MSALSPTVVKAVSEFYLRDDISRQAPGRKDAVSVNSEEGKIKLQIRHLMFPVREAHAIFCNENGPMVGKSSLLSFAQNM</sequence>
<proteinExistence type="predicted"/>
<dbReference type="EMBL" id="JAJSOF020000023">
    <property type="protein sequence ID" value="KAJ4436013.1"/>
    <property type="molecule type" value="Genomic_DNA"/>
</dbReference>
<gene>
    <name evidence="1" type="ORF">ANN_18637</name>
</gene>
<dbReference type="Proteomes" id="UP001148838">
    <property type="component" value="Unassembled WGS sequence"/>
</dbReference>
<reference evidence="1 2" key="1">
    <citation type="journal article" date="2022" name="Allergy">
        <title>Genome assembly and annotation of Periplaneta americana reveal a comprehensive cockroach allergen profile.</title>
        <authorList>
            <person name="Wang L."/>
            <person name="Xiong Q."/>
            <person name="Saelim N."/>
            <person name="Wang L."/>
            <person name="Nong W."/>
            <person name="Wan A.T."/>
            <person name="Shi M."/>
            <person name="Liu X."/>
            <person name="Cao Q."/>
            <person name="Hui J.H.L."/>
            <person name="Sookrung N."/>
            <person name="Leung T.F."/>
            <person name="Tungtrongchitr A."/>
            <person name="Tsui S.K.W."/>
        </authorList>
    </citation>
    <scope>NUCLEOTIDE SEQUENCE [LARGE SCALE GENOMIC DNA]</scope>
    <source>
        <strain evidence="1">PWHHKU_190912</strain>
    </source>
</reference>
<name>A0ABQ8SPS2_PERAM</name>
<comment type="caution">
    <text evidence="1">The sequence shown here is derived from an EMBL/GenBank/DDBJ whole genome shotgun (WGS) entry which is preliminary data.</text>
</comment>
<evidence type="ECO:0000313" key="2">
    <source>
        <dbReference type="Proteomes" id="UP001148838"/>
    </source>
</evidence>
<evidence type="ECO:0000313" key="1">
    <source>
        <dbReference type="EMBL" id="KAJ4436013.1"/>
    </source>
</evidence>
<protein>
    <submittedName>
        <fullName evidence="1">Uncharacterized protein</fullName>
    </submittedName>
</protein>